<keyword evidence="3" id="KW-1185">Reference proteome</keyword>
<dbReference type="EMBL" id="FMZO01000009">
    <property type="protein sequence ID" value="SDD44518.1"/>
    <property type="molecule type" value="Genomic_DNA"/>
</dbReference>
<feature type="signal peptide" evidence="1">
    <location>
        <begin position="1"/>
        <end position="19"/>
    </location>
</feature>
<protein>
    <recommendedName>
        <fullName evidence="4">Lipoprotein</fullName>
    </recommendedName>
</protein>
<organism evidence="2 3">
    <name type="scientific">Niabella drilacis (strain DSM 25811 / CCM 8410 / CCUG 62505 / LMG 26954 / E90)</name>
    <dbReference type="NCBI Taxonomy" id="1285928"/>
    <lineage>
        <taxon>Bacteria</taxon>
        <taxon>Pseudomonadati</taxon>
        <taxon>Bacteroidota</taxon>
        <taxon>Chitinophagia</taxon>
        <taxon>Chitinophagales</taxon>
        <taxon>Chitinophagaceae</taxon>
        <taxon>Niabella</taxon>
    </lineage>
</organism>
<dbReference type="Proteomes" id="UP000198757">
    <property type="component" value="Unassembled WGS sequence"/>
</dbReference>
<reference evidence="3" key="1">
    <citation type="submission" date="2016-10" db="EMBL/GenBank/DDBJ databases">
        <authorList>
            <person name="Varghese N."/>
            <person name="Submissions S."/>
        </authorList>
    </citation>
    <scope>NUCLEOTIDE SEQUENCE [LARGE SCALE GENOMIC DNA]</scope>
    <source>
        <strain evidence="3">DSM 25811 / CCM 8410 / LMG 26954 / E90</strain>
    </source>
</reference>
<gene>
    <name evidence="2" type="ORF">SAMN04487894_10982</name>
</gene>
<proteinExistence type="predicted"/>
<evidence type="ECO:0000313" key="2">
    <source>
        <dbReference type="EMBL" id="SDD44518.1"/>
    </source>
</evidence>
<dbReference type="PROSITE" id="PS51257">
    <property type="entry name" value="PROKAR_LIPOPROTEIN"/>
    <property type="match status" value="1"/>
</dbReference>
<evidence type="ECO:0000256" key="1">
    <source>
        <dbReference type="SAM" id="SignalP"/>
    </source>
</evidence>
<dbReference type="STRING" id="1285928.SAMN04487894_10982"/>
<name>A0A1G6UT08_NIADE</name>
<feature type="chain" id="PRO_5011528781" description="Lipoprotein" evidence="1">
    <location>
        <begin position="20"/>
        <end position="320"/>
    </location>
</feature>
<evidence type="ECO:0008006" key="4">
    <source>
        <dbReference type="Google" id="ProtNLM"/>
    </source>
</evidence>
<keyword evidence="1" id="KW-0732">Signal</keyword>
<sequence length="320" mass="35991">MGKTTIILLLLALSCTDNADSKSSVTNNDTVARKAVIKDENTFKTCEEFITALVKSSNAAAFKHFNAALVYARIDNMAADKAIIKLYVNDRSDRSGKERAAENPVGWLAFHWKTGQLMDITNDPGNPVHLRYDRSILPGTDLSKWCSSAAPVTTPGTDNVPGDVMITDDIRFNGQLKRFFSLSDFGKVFGKADSIKLMTEEAPCSYIFENPDGSKDADDRYLYKNGSRFENNKQQVAVDEFWFTNGNYITYKGRKIDGNTPLQEIQQLFPTAISGRMNLGKEGKLWVIQLKEDNEGVSDGHIKIFFKNGKVYYMHWWFPC</sequence>
<dbReference type="AlphaFoldDB" id="A0A1G6UT08"/>
<evidence type="ECO:0000313" key="3">
    <source>
        <dbReference type="Proteomes" id="UP000198757"/>
    </source>
</evidence>
<accession>A0A1G6UT08</accession>